<keyword evidence="1" id="KW-0472">Membrane</keyword>
<dbReference type="InterPro" id="IPR038690">
    <property type="entry name" value="NusG_2_sf"/>
</dbReference>
<proteinExistence type="predicted"/>
<dbReference type="CDD" id="cd09911">
    <property type="entry name" value="Lin0431_like"/>
    <property type="match status" value="1"/>
</dbReference>
<dbReference type="AlphaFoldDB" id="A0A1F2WGX6"/>
<dbReference type="Pfam" id="PF07009">
    <property type="entry name" value="NusG_II"/>
    <property type="match status" value="1"/>
</dbReference>
<feature type="transmembrane region" description="Helical" evidence="1">
    <location>
        <begin position="12"/>
        <end position="33"/>
    </location>
</feature>
<name>A0A1F2WGX6_9ACTN</name>
<dbReference type="Gene3D" id="2.60.320.10">
    <property type="entry name" value="N-utilization substance G protein NusG, insert domain"/>
    <property type="match status" value="1"/>
</dbReference>
<reference evidence="2 3" key="1">
    <citation type="journal article" date="2016" name="Nat. Commun.">
        <title>Thousands of microbial genomes shed light on interconnected biogeochemical processes in an aquifer system.</title>
        <authorList>
            <person name="Anantharaman K."/>
            <person name="Brown C.T."/>
            <person name="Hug L.A."/>
            <person name="Sharon I."/>
            <person name="Castelle C.J."/>
            <person name="Probst A.J."/>
            <person name="Thomas B.C."/>
            <person name="Singh A."/>
            <person name="Wilkins M.J."/>
            <person name="Karaoz U."/>
            <person name="Brodie E.L."/>
            <person name="Williams K.H."/>
            <person name="Hubbard S.S."/>
            <person name="Banfield J.F."/>
        </authorList>
    </citation>
    <scope>NUCLEOTIDE SEQUENCE [LARGE SCALE GENOMIC DNA]</scope>
</reference>
<gene>
    <name evidence="2" type="ORF">A2Y75_03040</name>
</gene>
<comment type="caution">
    <text evidence="2">The sequence shown here is derived from an EMBL/GenBank/DDBJ whole genome shotgun (WGS) entry which is preliminary data.</text>
</comment>
<organism evidence="2 3">
    <name type="scientific">Candidatus Solincola sediminis</name>
    <dbReference type="NCBI Taxonomy" id="1797199"/>
    <lineage>
        <taxon>Bacteria</taxon>
        <taxon>Bacillati</taxon>
        <taxon>Actinomycetota</taxon>
        <taxon>Candidatus Geothermincolia</taxon>
        <taxon>Candidatus Geothermincolales</taxon>
        <taxon>Candidatus Geothermincolaceae</taxon>
        <taxon>Candidatus Solincola</taxon>
    </lineage>
</organism>
<evidence type="ECO:0000256" key="1">
    <source>
        <dbReference type="SAM" id="Phobius"/>
    </source>
</evidence>
<dbReference type="EMBL" id="MELK01000048">
    <property type="protein sequence ID" value="OFW56113.1"/>
    <property type="molecule type" value="Genomic_DNA"/>
</dbReference>
<evidence type="ECO:0000313" key="3">
    <source>
        <dbReference type="Proteomes" id="UP000177876"/>
    </source>
</evidence>
<dbReference type="STRING" id="1797197.A2Y75_03040"/>
<accession>A0A1F2WGX6</accession>
<dbReference type="SUPFAM" id="SSF82004">
    <property type="entry name" value="N-utilization substance G protein NusG, insert domain"/>
    <property type="match status" value="1"/>
</dbReference>
<protein>
    <submittedName>
        <fullName evidence="2">Uncharacterized protein</fullName>
    </submittedName>
</protein>
<keyword evidence="1" id="KW-0812">Transmembrane</keyword>
<dbReference type="Proteomes" id="UP000177876">
    <property type="component" value="Unassembled WGS sequence"/>
</dbReference>
<sequence length="133" mass="14335">MHPSRIRRLGRWWAPGDVIIVLAVVVLSAFLIFTSVAGAGEGSGSKVRISVNGREHKVLPLEGDKTLGVEGFEGESLMEINGGKVRMIDSACPDKLCVRTHWISRPGESIICLPNRVVIEIKDGSGGPDAINY</sequence>
<keyword evidence="1" id="KW-1133">Transmembrane helix</keyword>
<evidence type="ECO:0000313" key="2">
    <source>
        <dbReference type="EMBL" id="OFW56113.1"/>
    </source>
</evidence>